<dbReference type="Gene3D" id="3.40.630.30">
    <property type="match status" value="1"/>
</dbReference>
<dbReference type="AlphaFoldDB" id="A0A1I0QRA8"/>
<organism evidence="4 5">
    <name type="scientific">Cognatiyoonia koreensis</name>
    <dbReference type="NCBI Taxonomy" id="364200"/>
    <lineage>
        <taxon>Bacteria</taxon>
        <taxon>Pseudomonadati</taxon>
        <taxon>Pseudomonadota</taxon>
        <taxon>Alphaproteobacteria</taxon>
        <taxon>Rhodobacterales</taxon>
        <taxon>Paracoccaceae</taxon>
        <taxon>Cognatiyoonia</taxon>
    </lineage>
</organism>
<dbReference type="Proteomes" id="UP000199167">
    <property type="component" value="Unassembled WGS sequence"/>
</dbReference>
<dbReference type="InterPro" id="IPR050832">
    <property type="entry name" value="Bact_Acetyltransf"/>
</dbReference>
<keyword evidence="1" id="KW-0808">Transferase</keyword>
<gene>
    <name evidence="4" type="ORF">SAMN04488515_2128</name>
</gene>
<dbReference type="InterPro" id="IPR000182">
    <property type="entry name" value="GNAT_dom"/>
</dbReference>
<evidence type="ECO:0000259" key="3">
    <source>
        <dbReference type="PROSITE" id="PS51186"/>
    </source>
</evidence>
<protein>
    <submittedName>
        <fullName evidence="4">Ribosomal protein S18 acetylase RimI</fullName>
    </submittedName>
</protein>
<dbReference type="PANTHER" id="PTHR43877">
    <property type="entry name" value="AMINOALKYLPHOSPHONATE N-ACETYLTRANSFERASE-RELATED-RELATED"/>
    <property type="match status" value="1"/>
</dbReference>
<evidence type="ECO:0000313" key="5">
    <source>
        <dbReference type="Proteomes" id="UP000199167"/>
    </source>
</evidence>
<dbReference type="STRING" id="364200.SAMN04488515_2128"/>
<dbReference type="SUPFAM" id="SSF55729">
    <property type="entry name" value="Acyl-CoA N-acyltransferases (Nat)"/>
    <property type="match status" value="1"/>
</dbReference>
<dbReference type="Pfam" id="PF00583">
    <property type="entry name" value="Acetyltransf_1"/>
    <property type="match status" value="1"/>
</dbReference>
<keyword evidence="5" id="KW-1185">Reference proteome</keyword>
<dbReference type="InterPro" id="IPR016181">
    <property type="entry name" value="Acyl_CoA_acyltransferase"/>
</dbReference>
<dbReference type="EMBL" id="FOIZ01000001">
    <property type="protein sequence ID" value="SEW30045.1"/>
    <property type="molecule type" value="Genomic_DNA"/>
</dbReference>
<keyword evidence="4" id="KW-0689">Ribosomal protein</keyword>
<dbReference type="RefSeq" id="WP_089993734.1">
    <property type="nucleotide sequence ID" value="NZ_FOIZ01000001.1"/>
</dbReference>
<reference evidence="4 5" key="1">
    <citation type="submission" date="2016-10" db="EMBL/GenBank/DDBJ databases">
        <authorList>
            <person name="de Groot N.N."/>
        </authorList>
    </citation>
    <scope>NUCLEOTIDE SEQUENCE [LARGE SCALE GENOMIC DNA]</scope>
    <source>
        <strain evidence="4 5">DSM 17925</strain>
    </source>
</reference>
<dbReference type="PROSITE" id="PS51186">
    <property type="entry name" value="GNAT"/>
    <property type="match status" value="1"/>
</dbReference>
<evidence type="ECO:0000256" key="2">
    <source>
        <dbReference type="ARBA" id="ARBA00023315"/>
    </source>
</evidence>
<evidence type="ECO:0000256" key="1">
    <source>
        <dbReference type="ARBA" id="ARBA00022679"/>
    </source>
</evidence>
<dbReference type="GO" id="GO:0005840">
    <property type="term" value="C:ribosome"/>
    <property type="evidence" value="ECO:0007669"/>
    <property type="project" value="UniProtKB-KW"/>
</dbReference>
<sequence>MSDTITLVHLRPDDFDRLMAVPEGLFDNAIVASQARAFLTDPLHECVLAYADDLAVGMATGTILLHPDKQPAMFINEVGVRESYQRRGIGRAVTEALIAVAREKGCKGIWLGTELDNAPALALYRSMCKDELQGVFFGWDDGL</sequence>
<evidence type="ECO:0000313" key="4">
    <source>
        <dbReference type="EMBL" id="SEW30045.1"/>
    </source>
</evidence>
<keyword evidence="4" id="KW-0687">Ribonucleoprotein</keyword>
<keyword evidence="2" id="KW-0012">Acyltransferase</keyword>
<dbReference type="CDD" id="cd04301">
    <property type="entry name" value="NAT_SF"/>
    <property type="match status" value="1"/>
</dbReference>
<dbReference type="GO" id="GO:0016747">
    <property type="term" value="F:acyltransferase activity, transferring groups other than amino-acyl groups"/>
    <property type="evidence" value="ECO:0007669"/>
    <property type="project" value="InterPro"/>
</dbReference>
<name>A0A1I0QRA8_9RHOB</name>
<dbReference type="OrthoDB" id="9796129at2"/>
<proteinExistence type="predicted"/>
<accession>A0A1I0QRA8</accession>
<feature type="domain" description="N-acetyltransferase" evidence="3">
    <location>
        <begin position="5"/>
        <end position="143"/>
    </location>
</feature>